<dbReference type="Proteomes" id="UP000887572">
    <property type="component" value="Unplaced"/>
</dbReference>
<accession>A0A914H962</accession>
<evidence type="ECO:0000313" key="2">
    <source>
        <dbReference type="WBParaSite" id="Gr19_v10_g14953.t1"/>
    </source>
</evidence>
<protein>
    <submittedName>
        <fullName evidence="2">PPPDE domain-containing protein</fullName>
    </submittedName>
</protein>
<reference evidence="2" key="1">
    <citation type="submission" date="2022-11" db="UniProtKB">
        <authorList>
            <consortium name="WormBaseParasite"/>
        </authorList>
    </citation>
    <scope>IDENTIFICATION</scope>
</reference>
<sequence>MVARYLSSLNPVYTPGARVSCPVSKYLIHTALEVLYRGSSCGHEVHVTYETMGPGELSKEFGRYTKTYPPTELSGIKTTAYEDIENVFSDMWTNYNFVYKNCKRWTNDLIKRLR</sequence>
<dbReference type="AlphaFoldDB" id="A0A914H962"/>
<name>A0A914H962_GLORO</name>
<dbReference type="WBParaSite" id="Gr19_v10_g14953.t1">
    <property type="protein sequence ID" value="Gr19_v10_g14953.t1"/>
    <property type="gene ID" value="Gr19_v10_g14953"/>
</dbReference>
<proteinExistence type="predicted"/>
<organism evidence="1 2">
    <name type="scientific">Globodera rostochiensis</name>
    <name type="common">Golden nematode worm</name>
    <name type="synonym">Heterodera rostochiensis</name>
    <dbReference type="NCBI Taxonomy" id="31243"/>
    <lineage>
        <taxon>Eukaryota</taxon>
        <taxon>Metazoa</taxon>
        <taxon>Ecdysozoa</taxon>
        <taxon>Nematoda</taxon>
        <taxon>Chromadorea</taxon>
        <taxon>Rhabditida</taxon>
        <taxon>Tylenchina</taxon>
        <taxon>Tylenchomorpha</taxon>
        <taxon>Tylenchoidea</taxon>
        <taxon>Heteroderidae</taxon>
        <taxon>Heteroderinae</taxon>
        <taxon>Globodera</taxon>
    </lineage>
</organism>
<evidence type="ECO:0000313" key="1">
    <source>
        <dbReference type="Proteomes" id="UP000887572"/>
    </source>
</evidence>
<keyword evidence="1" id="KW-1185">Reference proteome</keyword>